<dbReference type="GO" id="GO:0005960">
    <property type="term" value="C:glycine cleavage complex"/>
    <property type="evidence" value="ECO:0007669"/>
    <property type="project" value="InterPro"/>
</dbReference>
<dbReference type="NCBIfam" id="TIGR00528">
    <property type="entry name" value="gcvT"/>
    <property type="match status" value="1"/>
</dbReference>
<dbReference type="GO" id="GO:0004047">
    <property type="term" value="F:aminomethyltransferase activity"/>
    <property type="evidence" value="ECO:0007669"/>
    <property type="project" value="UniProtKB-EC"/>
</dbReference>
<dbReference type="Gene3D" id="3.30.1360.120">
    <property type="entry name" value="Probable tRNA modification gtpase trme, domain 1"/>
    <property type="match status" value="1"/>
</dbReference>
<dbReference type="Pfam" id="PF08669">
    <property type="entry name" value="GCV_T_C"/>
    <property type="match status" value="1"/>
</dbReference>
<dbReference type="GO" id="GO:0008168">
    <property type="term" value="F:methyltransferase activity"/>
    <property type="evidence" value="ECO:0007669"/>
    <property type="project" value="UniProtKB-KW"/>
</dbReference>
<dbReference type="InterPro" id="IPR006223">
    <property type="entry name" value="GcvT"/>
</dbReference>
<dbReference type="EC" id="2.1.2.10" evidence="2 8"/>
<accession>A0A1V2L1H2</accession>
<evidence type="ECO:0000256" key="3">
    <source>
        <dbReference type="ARBA" id="ARBA00022576"/>
    </source>
</evidence>
<evidence type="ECO:0000256" key="1">
    <source>
        <dbReference type="ARBA" id="ARBA00008609"/>
    </source>
</evidence>
<evidence type="ECO:0000259" key="10">
    <source>
        <dbReference type="Pfam" id="PF08669"/>
    </source>
</evidence>
<dbReference type="InterPro" id="IPR029043">
    <property type="entry name" value="GcvT/YgfZ_C"/>
</dbReference>
<dbReference type="GO" id="GO:0005739">
    <property type="term" value="C:mitochondrion"/>
    <property type="evidence" value="ECO:0007669"/>
    <property type="project" value="UniProtKB-SubCell"/>
</dbReference>
<comment type="function">
    <text evidence="8">The glycine cleavage system catalyzes the degradation of glycine.</text>
</comment>
<comment type="caution">
    <text evidence="11">The sequence shown here is derived from an EMBL/GenBank/DDBJ whole genome shotgun (WGS) entry which is preliminary data.</text>
</comment>
<comment type="subunit">
    <text evidence="8">The glycine cleavage system is composed of four proteins: P, T, L and H.</text>
</comment>
<dbReference type="InterPro" id="IPR027266">
    <property type="entry name" value="TrmE/GcvT-like"/>
</dbReference>
<feature type="binding site" evidence="7">
    <location>
        <position position="211"/>
    </location>
    <ligand>
        <name>substrate</name>
    </ligand>
</feature>
<comment type="catalytic activity">
    <reaction evidence="6 8">
        <text>N(6)-[(R)-S(8)-aminomethyldihydrolipoyl]-L-lysyl-[protein] + (6S)-5,6,7,8-tetrahydrofolate = N(6)-[(R)-dihydrolipoyl]-L-lysyl-[protein] + (6R)-5,10-methylene-5,6,7,8-tetrahydrofolate + NH4(+)</text>
        <dbReference type="Rhea" id="RHEA:16945"/>
        <dbReference type="Rhea" id="RHEA-COMP:10475"/>
        <dbReference type="Rhea" id="RHEA-COMP:10492"/>
        <dbReference type="ChEBI" id="CHEBI:15636"/>
        <dbReference type="ChEBI" id="CHEBI:28938"/>
        <dbReference type="ChEBI" id="CHEBI:57453"/>
        <dbReference type="ChEBI" id="CHEBI:83100"/>
        <dbReference type="ChEBI" id="CHEBI:83143"/>
        <dbReference type="EC" id="2.1.2.10"/>
    </reaction>
</comment>
<evidence type="ECO:0000259" key="9">
    <source>
        <dbReference type="Pfam" id="PF01571"/>
    </source>
</evidence>
<evidence type="ECO:0000256" key="7">
    <source>
        <dbReference type="PIRSR" id="PIRSR006487-1"/>
    </source>
</evidence>
<evidence type="ECO:0000256" key="6">
    <source>
        <dbReference type="ARBA" id="ARBA00047665"/>
    </source>
</evidence>
<evidence type="ECO:0000313" key="12">
    <source>
        <dbReference type="Proteomes" id="UP000189513"/>
    </source>
</evidence>
<dbReference type="Proteomes" id="UP000189513">
    <property type="component" value="Unassembled WGS sequence"/>
</dbReference>
<dbReference type="Gene3D" id="3.30.70.1400">
    <property type="entry name" value="Aminomethyltransferase beta-barrel domains"/>
    <property type="match status" value="1"/>
</dbReference>
<keyword evidence="4 8" id="KW-0808">Transferase</keyword>
<keyword evidence="11" id="KW-0489">Methyltransferase</keyword>
<evidence type="ECO:0000256" key="8">
    <source>
        <dbReference type="RuleBase" id="RU003981"/>
    </source>
</evidence>
<feature type="domain" description="Aminomethyltransferase C-terminal" evidence="10">
    <location>
        <begin position="301"/>
        <end position="381"/>
    </location>
</feature>
<dbReference type="AlphaFoldDB" id="A0A1V2L1H2"/>
<dbReference type="PIRSF" id="PIRSF006487">
    <property type="entry name" value="GcvT"/>
    <property type="match status" value="1"/>
</dbReference>
<dbReference type="Pfam" id="PF01571">
    <property type="entry name" value="GCV_T"/>
    <property type="match status" value="1"/>
</dbReference>
<dbReference type="GO" id="GO:0008483">
    <property type="term" value="F:transaminase activity"/>
    <property type="evidence" value="ECO:0007669"/>
    <property type="project" value="UniProtKB-KW"/>
</dbReference>
<comment type="subcellular location">
    <subcellularLocation>
        <location evidence="8">Mitochondrion</location>
    </subcellularLocation>
</comment>
<evidence type="ECO:0000313" key="11">
    <source>
        <dbReference type="EMBL" id="ONH65435.1"/>
    </source>
</evidence>
<dbReference type="InterPro" id="IPR006222">
    <property type="entry name" value="GCVT_N"/>
</dbReference>
<keyword evidence="12" id="KW-1185">Reference proteome</keyword>
<evidence type="ECO:0000256" key="5">
    <source>
        <dbReference type="ARBA" id="ARBA00031395"/>
    </source>
</evidence>
<dbReference type="NCBIfam" id="NF001567">
    <property type="entry name" value="PRK00389.1"/>
    <property type="match status" value="1"/>
</dbReference>
<dbReference type="InterPro" id="IPR013977">
    <property type="entry name" value="GcvT_C"/>
</dbReference>
<name>A0A1V2L1H2_CYBFA</name>
<dbReference type="InterPro" id="IPR028896">
    <property type="entry name" value="GcvT/YgfZ/DmdA"/>
</dbReference>
<dbReference type="OMA" id="MPVQYPA"/>
<organism evidence="11 12">
    <name type="scientific">Cyberlindnera fabianii</name>
    <name type="common">Yeast</name>
    <name type="synonym">Hansenula fabianii</name>
    <dbReference type="NCBI Taxonomy" id="36022"/>
    <lineage>
        <taxon>Eukaryota</taxon>
        <taxon>Fungi</taxon>
        <taxon>Dikarya</taxon>
        <taxon>Ascomycota</taxon>
        <taxon>Saccharomycotina</taxon>
        <taxon>Saccharomycetes</taxon>
        <taxon>Phaffomycetales</taxon>
        <taxon>Phaffomycetaceae</taxon>
        <taxon>Cyberlindnera</taxon>
    </lineage>
</organism>
<keyword evidence="8" id="KW-0496">Mitochondrion</keyword>
<reference evidence="12" key="1">
    <citation type="journal article" date="2017" name="Genome Announc.">
        <title>Genome sequences of Cyberlindnera fabianii 65, Pichia kudriavzevii 129, and Saccharomyces cerevisiae 131 isolated from fermented masau fruits in Zimbabwe.</title>
        <authorList>
            <person name="van Rijswijck I.M.H."/>
            <person name="Derks M.F.L."/>
            <person name="Abee T."/>
            <person name="de Ridder D."/>
            <person name="Smid E.J."/>
        </authorList>
    </citation>
    <scope>NUCLEOTIDE SEQUENCE [LARGE SCALE GENOMIC DNA]</scope>
    <source>
        <strain evidence="12">65</strain>
    </source>
</reference>
<feature type="domain" description="GCVT N-terminal" evidence="9">
    <location>
        <begin position="18"/>
        <end position="274"/>
    </location>
</feature>
<evidence type="ECO:0000256" key="2">
    <source>
        <dbReference type="ARBA" id="ARBA00012616"/>
    </source>
</evidence>
<dbReference type="PANTHER" id="PTHR43757">
    <property type="entry name" value="AMINOMETHYLTRANSFERASE"/>
    <property type="match status" value="1"/>
</dbReference>
<keyword evidence="8" id="KW-0809">Transit peptide</keyword>
<protein>
    <recommendedName>
        <fullName evidence="2 8">Aminomethyltransferase</fullName>
        <ecNumber evidence="2 8">2.1.2.10</ecNumber>
    </recommendedName>
    <alternativeName>
        <fullName evidence="5 8">Glycine cleavage system T protein</fullName>
    </alternativeName>
</protein>
<dbReference type="SUPFAM" id="SSF103025">
    <property type="entry name" value="Folate-binding domain"/>
    <property type="match status" value="1"/>
</dbReference>
<dbReference type="FunFam" id="3.30.70.1400:FF:000001">
    <property type="entry name" value="Aminomethyltransferase"/>
    <property type="match status" value="1"/>
</dbReference>
<dbReference type="STRING" id="36022.A0A1V2L1H2"/>
<keyword evidence="3 8" id="KW-0032">Aminotransferase</keyword>
<comment type="similarity">
    <text evidence="1 8">Belongs to the GcvT family.</text>
</comment>
<dbReference type="Gene3D" id="4.10.1250.10">
    <property type="entry name" value="Aminomethyltransferase fragment"/>
    <property type="match status" value="1"/>
</dbReference>
<dbReference type="EMBL" id="MPUK01000011">
    <property type="protein sequence ID" value="ONH65435.1"/>
    <property type="molecule type" value="Genomic_DNA"/>
</dbReference>
<evidence type="ECO:0000256" key="4">
    <source>
        <dbReference type="ARBA" id="ARBA00022679"/>
    </source>
</evidence>
<dbReference type="Gene3D" id="2.40.30.110">
    <property type="entry name" value="Aminomethyltransferase beta-barrel domains"/>
    <property type="match status" value="1"/>
</dbReference>
<sequence length="395" mass="43579">MFKRAYSTAASQLLKTPLYDLHVSLGGDMVEFAGYAMPVLYKGQSHIESHLWTRSHAGLFDVSHMLQQKINGDDVIPFLEKVTPSDLKALGQWSSQLSVLLNENGGIVDDTMVTKHEDDKHFYIVTNAGTRAKDLAFFKEMSKGYDVNFEHVDTTLLALQGPSASSVLQKFTNTDLSKIYFGNATYIKIPSFNNAELHLARGGYTGEDGFEISIPNNVAVELTHALLEDPELKPIGLAARDSLRLEAGMCLYGHDLNDNTTPVEASLAWVVSKSRRTPDATFNGASKILAQLADRKLVKQQRIGFQMKGPAAREGCEIFDFEDKSKKIGTVTSGSASPSLEGRVNIGQAYIDRGYHKSGTKVLINIRNKFREAVVAKQPFIQPKLLQKAIILNNV</sequence>
<dbReference type="VEuPathDB" id="FungiDB:BON22_4793"/>
<dbReference type="GO" id="GO:0032259">
    <property type="term" value="P:methylation"/>
    <property type="evidence" value="ECO:0007669"/>
    <property type="project" value="UniProtKB-KW"/>
</dbReference>
<gene>
    <name evidence="11" type="ORF">BON22_4793</name>
</gene>
<dbReference type="PANTHER" id="PTHR43757:SF2">
    <property type="entry name" value="AMINOMETHYLTRANSFERASE, MITOCHONDRIAL"/>
    <property type="match status" value="1"/>
</dbReference>
<dbReference type="SUPFAM" id="SSF101790">
    <property type="entry name" value="Aminomethyltransferase beta-barrel domain"/>
    <property type="match status" value="1"/>
</dbReference>
<dbReference type="GO" id="GO:0006546">
    <property type="term" value="P:glycine catabolic process"/>
    <property type="evidence" value="ECO:0007669"/>
    <property type="project" value="InterPro"/>
</dbReference>
<proteinExistence type="inferred from homology"/>